<evidence type="ECO:0000256" key="3">
    <source>
        <dbReference type="ARBA" id="ARBA00022692"/>
    </source>
</evidence>
<gene>
    <name evidence="8" type="ORF">E2980_15830</name>
</gene>
<dbReference type="PANTHER" id="PTHR23530:SF1">
    <property type="entry name" value="PERMEASE, MAJOR FACILITATOR SUPERFAMILY-RELATED"/>
    <property type="match status" value="1"/>
</dbReference>
<feature type="transmembrane region" description="Helical" evidence="6">
    <location>
        <begin position="47"/>
        <end position="68"/>
    </location>
</feature>
<evidence type="ECO:0000256" key="6">
    <source>
        <dbReference type="SAM" id="Phobius"/>
    </source>
</evidence>
<dbReference type="InterPro" id="IPR036259">
    <property type="entry name" value="MFS_trans_sf"/>
</dbReference>
<dbReference type="InterPro" id="IPR053160">
    <property type="entry name" value="MFS_DHA3_Transporter"/>
</dbReference>
<comment type="caution">
    <text evidence="8">The sequence shown here is derived from an EMBL/GenBank/DDBJ whole genome shotgun (WGS) entry which is preliminary data.</text>
</comment>
<dbReference type="Gene3D" id="1.20.1250.20">
    <property type="entry name" value="MFS general substrate transporter like domains"/>
    <property type="match status" value="1"/>
</dbReference>
<evidence type="ECO:0000313" key="8">
    <source>
        <dbReference type="EMBL" id="TFE24520.1"/>
    </source>
</evidence>
<feature type="transmembrane region" description="Helical" evidence="6">
    <location>
        <begin position="377"/>
        <end position="396"/>
    </location>
</feature>
<feature type="transmembrane region" description="Helical" evidence="6">
    <location>
        <begin position="354"/>
        <end position="371"/>
    </location>
</feature>
<dbReference type="PANTHER" id="PTHR23530">
    <property type="entry name" value="TRANSPORT PROTEIN-RELATED"/>
    <property type="match status" value="1"/>
</dbReference>
<keyword evidence="3 6" id="KW-0812">Transmembrane</keyword>
<name>A0A4Y8LXC6_9BACL</name>
<feature type="transmembrane region" description="Helical" evidence="6">
    <location>
        <begin position="225"/>
        <end position="244"/>
    </location>
</feature>
<dbReference type="SUPFAM" id="SSF103473">
    <property type="entry name" value="MFS general substrate transporter"/>
    <property type="match status" value="1"/>
</dbReference>
<proteinExistence type="predicted"/>
<feature type="domain" description="Major facilitator superfamily (MFS) profile" evidence="7">
    <location>
        <begin position="1"/>
        <end position="399"/>
    </location>
</feature>
<evidence type="ECO:0000256" key="1">
    <source>
        <dbReference type="ARBA" id="ARBA00004651"/>
    </source>
</evidence>
<dbReference type="AlphaFoldDB" id="A0A4Y8LXC6"/>
<dbReference type="EMBL" id="SOMN01000025">
    <property type="protein sequence ID" value="TFE24520.1"/>
    <property type="molecule type" value="Genomic_DNA"/>
</dbReference>
<dbReference type="PROSITE" id="PS50850">
    <property type="entry name" value="MFS"/>
    <property type="match status" value="1"/>
</dbReference>
<keyword evidence="9" id="KW-1185">Reference proteome</keyword>
<dbReference type="GO" id="GO:0005886">
    <property type="term" value="C:plasma membrane"/>
    <property type="evidence" value="ECO:0007669"/>
    <property type="project" value="UniProtKB-SubCell"/>
</dbReference>
<protein>
    <submittedName>
        <fullName evidence="8">MFS transporter</fullName>
    </submittedName>
</protein>
<feature type="transmembrane region" description="Helical" evidence="6">
    <location>
        <begin position="286"/>
        <end position="306"/>
    </location>
</feature>
<keyword evidence="2" id="KW-0813">Transport</keyword>
<reference evidence="8 9" key="1">
    <citation type="submission" date="2019-03" db="EMBL/GenBank/DDBJ databases">
        <title>Cohnella endophytica sp. nov., a novel endophytic bacterium isolated from bark of Sonneratia apetala.</title>
        <authorList>
            <person name="Tuo L."/>
        </authorList>
    </citation>
    <scope>NUCLEOTIDE SEQUENCE [LARGE SCALE GENOMIC DNA]</scope>
    <source>
        <strain evidence="8 9">CCTCC AB 208254</strain>
    </source>
</reference>
<feature type="transmembrane region" description="Helical" evidence="6">
    <location>
        <begin position="256"/>
        <end position="274"/>
    </location>
</feature>
<dbReference type="OrthoDB" id="9816124at2"/>
<dbReference type="Proteomes" id="UP000297900">
    <property type="component" value="Unassembled WGS sequence"/>
</dbReference>
<dbReference type="InterPro" id="IPR020846">
    <property type="entry name" value="MFS_dom"/>
</dbReference>
<evidence type="ECO:0000313" key="9">
    <source>
        <dbReference type="Proteomes" id="UP000297900"/>
    </source>
</evidence>
<keyword evidence="5 6" id="KW-0472">Membrane</keyword>
<keyword evidence="4 6" id="KW-1133">Transmembrane helix</keyword>
<evidence type="ECO:0000256" key="2">
    <source>
        <dbReference type="ARBA" id="ARBA00022448"/>
    </source>
</evidence>
<organism evidence="8 9">
    <name type="scientific">Cohnella luojiensis</name>
    <dbReference type="NCBI Taxonomy" id="652876"/>
    <lineage>
        <taxon>Bacteria</taxon>
        <taxon>Bacillati</taxon>
        <taxon>Bacillota</taxon>
        <taxon>Bacilli</taxon>
        <taxon>Bacillales</taxon>
        <taxon>Paenibacillaceae</taxon>
        <taxon>Cohnella</taxon>
    </lineage>
</organism>
<sequence length="402" mass="44752">MERSSLVDYTSNLWKLYAFRFISSLIPAYVIERLYWEERGMTIQKVVFTEIIYALTIVLLEVPTGIMADKWGRKRMLVLSAILGCSEFLILLFATEFWHFATVVFLAGISRASSSGSENALLYDTLALQGKAASFEKQLGRLNACDFGSAMLAALCGSLLASKFNLELNYWISLGSALIALLLSISLIEPPEAAGDASDEDEDEDDVPFKRYVTESLRFFRVNPGVRLIVLSGMITGAAMGYIYEFWQLYANRLEVPIIFFGVLSAAIMLLQLPGNLLAHLLIRRFSYRTLIFIVITVIAIGFTYVAASMDYIGLAAMLVICLFSGVMEPIAAGYLHHRIDSSMRATIDSFRSLGENALSIIVGLGFGYFSTQYDVFGSYGFIAFVCFAFLIWFIGASRKFV</sequence>
<feature type="transmembrane region" description="Helical" evidence="6">
    <location>
        <begin position="88"/>
        <end position="109"/>
    </location>
</feature>
<comment type="subcellular location">
    <subcellularLocation>
        <location evidence="1">Cell membrane</location>
        <topology evidence="1">Multi-pass membrane protein</topology>
    </subcellularLocation>
</comment>
<evidence type="ECO:0000259" key="7">
    <source>
        <dbReference type="PROSITE" id="PS50850"/>
    </source>
</evidence>
<accession>A0A4Y8LXC6</accession>
<feature type="transmembrane region" description="Helical" evidence="6">
    <location>
        <begin position="168"/>
        <end position="188"/>
    </location>
</feature>
<feature type="transmembrane region" description="Helical" evidence="6">
    <location>
        <begin position="312"/>
        <end position="333"/>
    </location>
</feature>
<dbReference type="InterPro" id="IPR005829">
    <property type="entry name" value="Sugar_transporter_CS"/>
</dbReference>
<dbReference type="InterPro" id="IPR011701">
    <property type="entry name" value="MFS"/>
</dbReference>
<dbReference type="GO" id="GO:0022857">
    <property type="term" value="F:transmembrane transporter activity"/>
    <property type="evidence" value="ECO:0007669"/>
    <property type="project" value="InterPro"/>
</dbReference>
<evidence type="ECO:0000256" key="4">
    <source>
        <dbReference type="ARBA" id="ARBA00022989"/>
    </source>
</evidence>
<evidence type="ECO:0000256" key="5">
    <source>
        <dbReference type="ARBA" id="ARBA00023136"/>
    </source>
</evidence>
<dbReference type="PROSITE" id="PS00216">
    <property type="entry name" value="SUGAR_TRANSPORT_1"/>
    <property type="match status" value="1"/>
</dbReference>
<dbReference type="Pfam" id="PF07690">
    <property type="entry name" value="MFS_1"/>
    <property type="match status" value="1"/>
</dbReference>
<feature type="transmembrane region" description="Helical" evidence="6">
    <location>
        <begin position="16"/>
        <end position="35"/>
    </location>
</feature>